<sequence length="257" mass="26747">MYADLFRLDGRAALVTGGSRGIGLECARALGEAGARVAISARSAEEGEAAVAELAADGIDARFFRADLSSPEAAKTLIEAAAAHLGRLDILVNNAGIARHGESLGFDPAVWREVIDTNLSGLFWCCQAAIAGMLAADHGGSIVNVGSISGFISNVPQHQTAYNASKAGVHMVTKSLAGEFAERGIRVNAVAPGYIETKMTRGGLDNPEWAKVWLGMTPMKRVGRPGEIAAAVLFLASDAASYMTGSILTIDGGYTLR</sequence>
<evidence type="ECO:0000313" key="3">
    <source>
        <dbReference type="EMBL" id="PSJ61723.1"/>
    </source>
</evidence>
<dbReference type="NCBIfam" id="NF009466">
    <property type="entry name" value="PRK12826.1-2"/>
    <property type="match status" value="1"/>
</dbReference>
<dbReference type="InterPro" id="IPR036291">
    <property type="entry name" value="NAD(P)-bd_dom_sf"/>
</dbReference>
<evidence type="ECO:0000256" key="2">
    <source>
        <dbReference type="ARBA" id="ARBA00023002"/>
    </source>
</evidence>
<comment type="caution">
    <text evidence="3">The sequence shown here is derived from an EMBL/GenBank/DDBJ whole genome shotgun (WGS) entry which is preliminary data.</text>
</comment>
<dbReference type="PANTHER" id="PTHR42760:SF115">
    <property type="entry name" value="3-OXOACYL-[ACYL-CARRIER-PROTEIN] REDUCTASE FABG"/>
    <property type="match status" value="1"/>
</dbReference>
<dbReference type="EMBL" id="PXYK01000007">
    <property type="protein sequence ID" value="PSJ61723.1"/>
    <property type="molecule type" value="Genomic_DNA"/>
</dbReference>
<dbReference type="FunFam" id="3.40.50.720:FF:000240">
    <property type="entry name" value="SDR family oxidoreductase"/>
    <property type="match status" value="1"/>
</dbReference>
<proteinExistence type="inferred from homology"/>
<dbReference type="NCBIfam" id="NF005559">
    <property type="entry name" value="PRK07231.1"/>
    <property type="match status" value="1"/>
</dbReference>
<gene>
    <name evidence="3" type="ORF">C7I84_08950</name>
</gene>
<evidence type="ECO:0000313" key="4">
    <source>
        <dbReference type="Proteomes" id="UP000241229"/>
    </source>
</evidence>
<dbReference type="Gene3D" id="3.40.50.720">
    <property type="entry name" value="NAD(P)-binding Rossmann-like Domain"/>
    <property type="match status" value="1"/>
</dbReference>
<keyword evidence="4" id="KW-1185">Reference proteome</keyword>
<comment type="similarity">
    <text evidence="1">Belongs to the short-chain dehydrogenases/reductases (SDR) family.</text>
</comment>
<dbReference type="RefSeq" id="WP_106771831.1">
    <property type="nucleotide sequence ID" value="NZ_PXYK01000007.1"/>
</dbReference>
<dbReference type="GO" id="GO:0016616">
    <property type="term" value="F:oxidoreductase activity, acting on the CH-OH group of donors, NAD or NADP as acceptor"/>
    <property type="evidence" value="ECO:0007669"/>
    <property type="project" value="UniProtKB-ARBA"/>
</dbReference>
<dbReference type="SUPFAM" id="SSF51735">
    <property type="entry name" value="NAD(P)-binding Rossmann-fold domains"/>
    <property type="match status" value="1"/>
</dbReference>
<dbReference type="Proteomes" id="UP000241229">
    <property type="component" value="Unassembled WGS sequence"/>
</dbReference>
<reference evidence="3 4" key="1">
    <citation type="submission" date="2018-03" db="EMBL/GenBank/DDBJ databases">
        <title>The draft genome of Mesorhizobium sp. 6GN-30.</title>
        <authorList>
            <person name="Liu L."/>
            <person name="Li L."/>
            <person name="Wang T."/>
            <person name="Zhang X."/>
            <person name="Liang L."/>
        </authorList>
    </citation>
    <scope>NUCLEOTIDE SEQUENCE [LARGE SCALE GENOMIC DNA]</scope>
    <source>
        <strain evidence="3 4">6GN30</strain>
    </source>
</reference>
<dbReference type="OrthoDB" id="9805986at2"/>
<dbReference type="Pfam" id="PF13561">
    <property type="entry name" value="adh_short_C2"/>
    <property type="match status" value="1"/>
</dbReference>
<dbReference type="AlphaFoldDB" id="A0A2P7SGW2"/>
<dbReference type="PROSITE" id="PS00061">
    <property type="entry name" value="ADH_SHORT"/>
    <property type="match status" value="1"/>
</dbReference>
<dbReference type="InterPro" id="IPR020904">
    <property type="entry name" value="Sc_DH/Rdtase_CS"/>
</dbReference>
<protein>
    <submittedName>
        <fullName evidence="3">3-oxoacyl-ACP reductase</fullName>
    </submittedName>
</protein>
<dbReference type="PRINTS" id="PR00081">
    <property type="entry name" value="GDHRDH"/>
</dbReference>
<dbReference type="GO" id="GO:0005975">
    <property type="term" value="P:carbohydrate metabolic process"/>
    <property type="evidence" value="ECO:0007669"/>
    <property type="project" value="UniProtKB-ARBA"/>
</dbReference>
<dbReference type="PANTHER" id="PTHR42760">
    <property type="entry name" value="SHORT-CHAIN DEHYDROGENASES/REDUCTASES FAMILY MEMBER"/>
    <property type="match status" value="1"/>
</dbReference>
<dbReference type="InterPro" id="IPR002347">
    <property type="entry name" value="SDR_fam"/>
</dbReference>
<organism evidence="3 4">
    <name type="scientific">Kumtagia ephedrae</name>
    <dbReference type="NCBI Taxonomy" id="2116701"/>
    <lineage>
        <taxon>Bacteria</taxon>
        <taxon>Pseudomonadati</taxon>
        <taxon>Pseudomonadota</taxon>
        <taxon>Alphaproteobacteria</taxon>
        <taxon>Hyphomicrobiales</taxon>
        <taxon>Phyllobacteriaceae</taxon>
        <taxon>Kumtagia</taxon>
    </lineage>
</organism>
<keyword evidence="2" id="KW-0560">Oxidoreductase</keyword>
<accession>A0A2P7SGW2</accession>
<evidence type="ECO:0000256" key="1">
    <source>
        <dbReference type="ARBA" id="ARBA00006484"/>
    </source>
</evidence>
<dbReference type="PRINTS" id="PR00080">
    <property type="entry name" value="SDRFAMILY"/>
</dbReference>
<name>A0A2P7SGW2_9HYPH</name>